<organism evidence="2 3">
    <name type="scientific">Paraglomus occultum</name>
    <dbReference type="NCBI Taxonomy" id="144539"/>
    <lineage>
        <taxon>Eukaryota</taxon>
        <taxon>Fungi</taxon>
        <taxon>Fungi incertae sedis</taxon>
        <taxon>Mucoromycota</taxon>
        <taxon>Glomeromycotina</taxon>
        <taxon>Glomeromycetes</taxon>
        <taxon>Paraglomerales</taxon>
        <taxon>Paraglomeraceae</taxon>
        <taxon>Paraglomus</taxon>
    </lineage>
</organism>
<keyword evidence="1" id="KW-1133">Transmembrane helix</keyword>
<keyword evidence="3" id="KW-1185">Reference proteome</keyword>
<evidence type="ECO:0000313" key="2">
    <source>
        <dbReference type="EMBL" id="CAG8609744.1"/>
    </source>
</evidence>
<evidence type="ECO:0000313" key="3">
    <source>
        <dbReference type="Proteomes" id="UP000789572"/>
    </source>
</evidence>
<proteinExistence type="predicted"/>
<dbReference type="AlphaFoldDB" id="A0A9N9GGZ8"/>
<accession>A0A9N9GGZ8</accession>
<sequence length="73" mass="8409">MPQPYETKPLPTLFLIVIFALELGVAFLQAAFIVLEHILPGFDKKNTPRKELLLSRLCSNDELKNHYVPKRCE</sequence>
<name>A0A9N9GGZ8_9GLOM</name>
<feature type="non-terminal residue" evidence="2">
    <location>
        <position position="73"/>
    </location>
</feature>
<evidence type="ECO:0000256" key="1">
    <source>
        <dbReference type="SAM" id="Phobius"/>
    </source>
</evidence>
<keyword evidence="1" id="KW-0812">Transmembrane</keyword>
<gene>
    <name evidence="2" type="ORF">POCULU_LOCUS7888</name>
</gene>
<keyword evidence="1" id="KW-0472">Membrane</keyword>
<comment type="caution">
    <text evidence="2">The sequence shown here is derived from an EMBL/GenBank/DDBJ whole genome shotgun (WGS) entry which is preliminary data.</text>
</comment>
<feature type="transmembrane region" description="Helical" evidence="1">
    <location>
        <begin position="12"/>
        <end position="35"/>
    </location>
</feature>
<dbReference type="EMBL" id="CAJVPJ010001987">
    <property type="protein sequence ID" value="CAG8609744.1"/>
    <property type="molecule type" value="Genomic_DNA"/>
</dbReference>
<dbReference type="Proteomes" id="UP000789572">
    <property type="component" value="Unassembled WGS sequence"/>
</dbReference>
<protein>
    <submittedName>
        <fullName evidence="2">10045_t:CDS:1</fullName>
    </submittedName>
</protein>
<reference evidence="2" key="1">
    <citation type="submission" date="2021-06" db="EMBL/GenBank/DDBJ databases">
        <authorList>
            <person name="Kallberg Y."/>
            <person name="Tangrot J."/>
            <person name="Rosling A."/>
        </authorList>
    </citation>
    <scope>NUCLEOTIDE SEQUENCE</scope>
    <source>
        <strain evidence="2">IA702</strain>
    </source>
</reference>